<feature type="domain" description="DUF7793" evidence="2">
    <location>
        <begin position="35"/>
        <end position="140"/>
    </location>
</feature>
<dbReference type="Gene3D" id="3.40.970.30">
    <property type="entry name" value="yp_829618.1 like domains"/>
    <property type="match status" value="1"/>
</dbReference>
<keyword evidence="1" id="KW-0812">Transmembrane</keyword>
<dbReference type="EMBL" id="JAAZSR010000200">
    <property type="protein sequence ID" value="NKX51277.1"/>
    <property type="molecule type" value="Genomic_DNA"/>
</dbReference>
<gene>
    <name evidence="3" type="ORF">HER39_12010</name>
</gene>
<dbReference type="Gene3D" id="3.40.1680.10">
    <property type="entry name" value="yp_829618.1 domain like"/>
    <property type="match status" value="1"/>
</dbReference>
<evidence type="ECO:0000313" key="3">
    <source>
        <dbReference type="EMBL" id="NKX51277.1"/>
    </source>
</evidence>
<evidence type="ECO:0000256" key="1">
    <source>
        <dbReference type="SAM" id="Phobius"/>
    </source>
</evidence>
<keyword evidence="1" id="KW-0472">Membrane</keyword>
<dbReference type="Proteomes" id="UP000523795">
    <property type="component" value="Unassembled WGS sequence"/>
</dbReference>
<keyword evidence="1" id="KW-1133">Transmembrane helix</keyword>
<sequence>MSFVLPLRPVRDPACCDPADGIAAADGKAMVCLGNDGIVRLSYRQGAVVDDTDARAVMSVVNSACQGRRRPLLVDLSGLESVSRAARRVFAIRSRVAGMALFGTSPVVCVIATFFMRFHPMPCPAAYFAKRPAALQWLHSVGRGSTASRREK</sequence>
<reference evidence="3 4" key="1">
    <citation type="submission" date="2020-04" db="EMBL/GenBank/DDBJ databases">
        <authorList>
            <person name="Liu S."/>
        </authorList>
    </citation>
    <scope>NUCLEOTIDE SEQUENCE [LARGE SCALE GENOMIC DNA]</scope>
    <source>
        <strain evidence="3 4">CGMCC 1.15091</strain>
    </source>
</reference>
<name>A0ABX1JPN0_9MICC</name>
<dbReference type="Pfam" id="PF25056">
    <property type="entry name" value="DUF7793"/>
    <property type="match status" value="1"/>
</dbReference>
<keyword evidence="4" id="KW-1185">Reference proteome</keyword>
<accession>A0ABX1JPN0</accession>
<evidence type="ECO:0000313" key="4">
    <source>
        <dbReference type="Proteomes" id="UP000523795"/>
    </source>
</evidence>
<protein>
    <submittedName>
        <fullName evidence="3">STAS/SEC14 domain-containing protein</fullName>
    </submittedName>
</protein>
<proteinExistence type="predicted"/>
<organism evidence="3 4">
    <name type="scientific">Arthrobacter deserti</name>
    <dbReference type="NCBI Taxonomy" id="1742687"/>
    <lineage>
        <taxon>Bacteria</taxon>
        <taxon>Bacillati</taxon>
        <taxon>Actinomycetota</taxon>
        <taxon>Actinomycetes</taxon>
        <taxon>Micrococcales</taxon>
        <taxon>Micrococcaceae</taxon>
        <taxon>Arthrobacter</taxon>
    </lineage>
</organism>
<dbReference type="InterPro" id="IPR056695">
    <property type="entry name" value="DUF7793"/>
</dbReference>
<feature type="transmembrane region" description="Helical" evidence="1">
    <location>
        <begin position="96"/>
        <end position="116"/>
    </location>
</feature>
<comment type="caution">
    <text evidence="3">The sequence shown here is derived from an EMBL/GenBank/DDBJ whole genome shotgun (WGS) entry which is preliminary data.</text>
</comment>
<evidence type="ECO:0000259" key="2">
    <source>
        <dbReference type="Pfam" id="PF25056"/>
    </source>
</evidence>